<dbReference type="Gene3D" id="3.40.50.2300">
    <property type="match status" value="1"/>
</dbReference>
<dbReference type="EMBL" id="QXDJ01000005">
    <property type="protein sequence ID" value="RII33052.1"/>
    <property type="molecule type" value="Genomic_DNA"/>
</dbReference>
<reference evidence="5 6" key="1">
    <citation type="submission" date="2018-08" db="EMBL/GenBank/DDBJ databases">
        <title>Genome of Clostridium chromiireducens C1, DSM12136.</title>
        <authorList>
            <person name="Xing M."/>
            <person name="Wei Y."/>
            <person name="Ang E.L."/>
            <person name="Zhao H."/>
            <person name="Zhang Y."/>
        </authorList>
    </citation>
    <scope>NUCLEOTIDE SEQUENCE [LARGE SCALE GENOMIC DNA]</scope>
    <source>
        <strain evidence="5 6">C1</strain>
    </source>
</reference>
<accession>A0A399INN3</accession>
<proteinExistence type="predicted"/>
<dbReference type="CDD" id="cd17546">
    <property type="entry name" value="REC_hyHK_CKI1_RcsC-like"/>
    <property type="match status" value="1"/>
</dbReference>
<keyword evidence="3" id="KW-0597">Phosphoprotein</keyword>
<evidence type="ECO:0000256" key="3">
    <source>
        <dbReference type="PROSITE-ProRule" id="PRU00169"/>
    </source>
</evidence>
<dbReference type="SMART" id="SM00448">
    <property type="entry name" value="REC"/>
    <property type="match status" value="1"/>
</dbReference>
<gene>
    <name evidence="5" type="ORF">D2A34_19670</name>
</gene>
<evidence type="ECO:0000313" key="5">
    <source>
        <dbReference type="EMBL" id="RII33052.1"/>
    </source>
</evidence>
<dbReference type="InterPro" id="IPR001789">
    <property type="entry name" value="Sig_transdc_resp-reg_receiver"/>
</dbReference>
<name>A0A399INN3_9CLOT</name>
<dbReference type="Proteomes" id="UP000265930">
    <property type="component" value="Unassembled WGS sequence"/>
</dbReference>
<evidence type="ECO:0000313" key="6">
    <source>
        <dbReference type="Proteomes" id="UP000265930"/>
    </source>
</evidence>
<evidence type="ECO:0000256" key="1">
    <source>
        <dbReference type="ARBA" id="ARBA00018672"/>
    </source>
</evidence>
<dbReference type="Pfam" id="PF00072">
    <property type="entry name" value="Response_reg"/>
    <property type="match status" value="1"/>
</dbReference>
<dbReference type="RefSeq" id="WP_119367738.1">
    <property type="nucleotide sequence ID" value="NZ_QXDJ01000005.1"/>
</dbReference>
<feature type="domain" description="Response regulatory" evidence="4">
    <location>
        <begin position="2"/>
        <end position="128"/>
    </location>
</feature>
<dbReference type="PANTHER" id="PTHR43228:SF1">
    <property type="entry name" value="TWO-COMPONENT RESPONSE REGULATOR ARR22"/>
    <property type="match status" value="1"/>
</dbReference>
<dbReference type="SUPFAM" id="SSF52172">
    <property type="entry name" value="CheY-like"/>
    <property type="match status" value="1"/>
</dbReference>
<dbReference type="GO" id="GO:0000160">
    <property type="term" value="P:phosphorelay signal transduction system"/>
    <property type="evidence" value="ECO:0007669"/>
    <property type="project" value="InterPro"/>
</dbReference>
<comment type="function">
    <text evidence="2">May play the central regulatory role in sporulation. It may be an element of the effector pathway responsible for the activation of sporulation genes in response to nutritional stress. Spo0A may act in concert with spo0H (a sigma factor) to control the expression of some genes that are critical to the sporulation process.</text>
</comment>
<dbReference type="InterPro" id="IPR011006">
    <property type="entry name" value="CheY-like_superfamily"/>
</dbReference>
<evidence type="ECO:0000256" key="2">
    <source>
        <dbReference type="ARBA" id="ARBA00024867"/>
    </source>
</evidence>
<comment type="caution">
    <text evidence="5">The sequence shown here is derived from an EMBL/GenBank/DDBJ whole genome shotgun (WGS) entry which is preliminary data.</text>
</comment>
<protein>
    <recommendedName>
        <fullName evidence="1">Stage 0 sporulation protein A homolog</fullName>
    </recommendedName>
</protein>
<feature type="modified residue" description="4-aspartylphosphate" evidence="3">
    <location>
        <position position="55"/>
    </location>
</feature>
<organism evidence="5 6">
    <name type="scientific">Clostridium chromiireducens</name>
    <dbReference type="NCBI Taxonomy" id="225345"/>
    <lineage>
        <taxon>Bacteria</taxon>
        <taxon>Bacillati</taxon>
        <taxon>Bacillota</taxon>
        <taxon>Clostridia</taxon>
        <taxon>Eubacteriales</taxon>
        <taxon>Clostridiaceae</taxon>
        <taxon>Clostridium</taxon>
    </lineage>
</organism>
<dbReference type="AlphaFoldDB" id="A0A399INN3"/>
<evidence type="ECO:0000259" key="4">
    <source>
        <dbReference type="PROSITE" id="PS50110"/>
    </source>
</evidence>
<dbReference type="InterPro" id="IPR052048">
    <property type="entry name" value="ST_Response_Regulator"/>
</dbReference>
<sequence length="130" mass="14797">MKILIVEDDEVSRLFLQKSLSQYGDCDITIDGMEALDAYLIGLQEGMPYDLICLDIMIPKVNGVKVLKSIRELERKKRMKKNQYVKVIVITALAETQFVNESLTEGYDVYIEKPINSKVLDQALNKLGLI</sequence>
<dbReference type="PANTHER" id="PTHR43228">
    <property type="entry name" value="TWO-COMPONENT RESPONSE REGULATOR"/>
    <property type="match status" value="1"/>
</dbReference>
<dbReference type="PROSITE" id="PS50110">
    <property type="entry name" value="RESPONSE_REGULATORY"/>
    <property type="match status" value="1"/>
</dbReference>